<dbReference type="RefSeq" id="WP_011595858.1">
    <property type="nucleotide sequence ID" value="NC_008268.1"/>
</dbReference>
<dbReference type="EMBL" id="CP000431">
    <property type="protein sequence ID" value="ABG94998.1"/>
    <property type="molecule type" value="Genomic_DNA"/>
</dbReference>
<dbReference type="PATRIC" id="fig|101510.16.peg.3226"/>
<dbReference type="KEGG" id="rha:RHA1_ro03195"/>
<dbReference type="Proteomes" id="UP000008710">
    <property type="component" value="Chromosome"/>
</dbReference>
<organism evidence="2 3">
    <name type="scientific">Rhodococcus jostii (strain RHA1)</name>
    <dbReference type="NCBI Taxonomy" id="101510"/>
    <lineage>
        <taxon>Bacteria</taxon>
        <taxon>Bacillati</taxon>
        <taxon>Actinomycetota</taxon>
        <taxon>Actinomycetes</taxon>
        <taxon>Mycobacteriales</taxon>
        <taxon>Nocardiaceae</taxon>
        <taxon>Rhodococcus</taxon>
    </lineage>
</organism>
<reference evidence="3" key="1">
    <citation type="journal article" date="2006" name="Proc. Natl. Acad. Sci. U.S.A.">
        <title>The complete genome of Rhodococcus sp. RHA1 provides insights into a catabolic powerhouse.</title>
        <authorList>
            <person name="McLeod M.P."/>
            <person name="Warren R.L."/>
            <person name="Hsiao W.W.L."/>
            <person name="Araki N."/>
            <person name="Myhre M."/>
            <person name="Fernandes C."/>
            <person name="Miyazawa D."/>
            <person name="Wong W."/>
            <person name="Lillquist A.L."/>
            <person name="Wang D."/>
            <person name="Dosanjh M."/>
            <person name="Hara H."/>
            <person name="Petrescu A."/>
            <person name="Morin R.D."/>
            <person name="Yang G."/>
            <person name="Stott J.M."/>
            <person name="Schein J.E."/>
            <person name="Shin H."/>
            <person name="Smailus D."/>
            <person name="Siddiqui A.S."/>
            <person name="Marra M.A."/>
            <person name="Jones S.J.M."/>
            <person name="Holt R."/>
            <person name="Brinkman F.S.L."/>
            <person name="Miyauchi K."/>
            <person name="Fukuda M."/>
            <person name="Davies J.E."/>
            <person name="Mohn W.W."/>
            <person name="Eltis L.D."/>
        </authorList>
    </citation>
    <scope>NUCLEOTIDE SEQUENCE [LARGE SCALE GENOMIC DNA]</scope>
    <source>
        <strain evidence="3">RHA1</strain>
    </source>
</reference>
<name>Q0SBT8_RHOJR</name>
<dbReference type="HOGENOM" id="CLU_668824_0_0_11"/>
<dbReference type="eggNOG" id="ENOG50321CC">
    <property type="taxonomic scope" value="Bacteria"/>
</dbReference>
<sequence>MTEGPTGDVVVGYGRYTRCVAKSTYSNPAFSDGVVAFVFSLFGWGTSWAAVAEDGCDYLLGRKLVCLGGVHCAIGTIAGIEKDKSFPENIDNDFCVNLLLFPHETVEFIESDFEVRARIARGEDRYPPQNRLSNWQKVTSDGIQGALILHDPDTMPVPDDPRTDGSAKPYSTTYIRRGATDEGSPYEQKEDEIERNIEENILTNYSFGEVPVLHCEFEGARIFMVCRAVAPFLDLATGVGDGCRAALGGIPLIGDVICDIIETVVAWALFPIMVTAIANAWEDAREFDEELGTGPVKRWVELDEPVIVTGEWVWDGSHQGWNEIHPVHTMQKIVLPPRTGGHIPPADADNFVKQWCRLVLKVPLPGQPLTAMTPEQQDTHIRQQRPENQWAYHPDIDGCLPREIKPEVPIV</sequence>
<feature type="region of interest" description="Disordered" evidence="1">
    <location>
        <begin position="151"/>
        <end position="170"/>
    </location>
</feature>
<dbReference type="OrthoDB" id="8066659at2"/>
<evidence type="ECO:0000256" key="1">
    <source>
        <dbReference type="SAM" id="MobiDB-lite"/>
    </source>
</evidence>
<proteinExistence type="predicted"/>
<evidence type="ECO:0000313" key="3">
    <source>
        <dbReference type="Proteomes" id="UP000008710"/>
    </source>
</evidence>
<accession>Q0SBT8</accession>
<protein>
    <submittedName>
        <fullName evidence="2">Uncharacterized protein</fullName>
    </submittedName>
</protein>
<evidence type="ECO:0000313" key="2">
    <source>
        <dbReference type="EMBL" id="ABG94998.1"/>
    </source>
</evidence>
<dbReference type="AlphaFoldDB" id="Q0SBT8"/>
<gene>
    <name evidence="2" type="ordered locus">RHA1_ro03195</name>
</gene>